<dbReference type="STRING" id="6280.A0A0N4TMH3"/>
<dbReference type="InterPro" id="IPR006599">
    <property type="entry name" value="CARP_motif"/>
</dbReference>
<dbReference type="Pfam" id="PF08603">
    <property type="entry name" value="CAP_C"/>
    <property type="match status" value="1"/>
</dbReference>
<comment type="subcellular location">
    <subcellularLocation>
        <location evidence="1">Cell membrane</location>
        <topology evidence="1">Peripheral membrane protein</topology>
    </subcellularLocation>
</comment>
<dbReference type="SUPFAM" id="SSF69340">
    <property type="entry name" value="C-terminal domain of adenylylcyclase associated protein"/>
    <property type="match status" value="1"/>
</dbReference>
<dbReference type="InterPro" id="IPR003124">
    <property type="entry name" value="WH2_dom"/>
</dbReference>
<dbReference type="GO" id="GO:0008179">
    <property type="term" value="F:adenylate cyclase binding"/>
    <property type="evidence" value="ECO:0007669"/>
    <property type="project" value="TreeGrafter"/>
</dbReference>
<dbReference type="InterPro" id="IPR028417">
    <property type="entry name" value="CAP_CS_C"/>
</dbReference>
<feature type="domain" description="C-CAP/cofactor C-like" evidence="7">
    <location>
        <begin position="922"/>
        <end position="1060"/>
    </location>
</feature>
<dbReference type="GO" id="GO:0005737">
    <property type="term" value="C:cytoplasm"/>
    <property type="evidence" value="ECO:0007669"/>
    <property type="project" value="TreeGrafter"/>
</dbReference>
<dbReference type="PANTHER" id="PTHR10652:SF0">
    <property type="entry name" value="ADENYLYL CYCLASE-ASSOCIATED PROTEIN"/>
    <property type="match status" value="1"/>
</dbReference>
<keyword evidence="3" id="KW-1003">Cell membrane</keyword>
<dbReference type="Pfam" id="PF21938">
    <property type="entry name" value="CAP_N"/>
    <property type="match status" value="1"/>
</dbReference>
<dbReference type="GO" id="GO:0003779">
    <property type="term" value="F:actin binding"/>
    <property type="evidence" value="ECO:0007669"/>
    <property type="project" value="InterPro"/>
</dbReference>
<sequence>MFFQSPRPFGQHSTSYRSMSSNMHSSSSMTTLQVPEVKSGRTSAPPTSFVSFYEGSHFGSPKPPVNHASISSSNFEQTNISKESDGITKTVEGDRSNIVSLPETSTLDSKNYAKHTASSLYNSPDSGRTSDQNSNICQPEVVHIPISKSNVFQVQRRNVNKQLPSWVYHTHSRESQPEQTLQNVSPYYKEYHRSISNNQSNRFRSGSTVSFTEHVPKPIVIQSQPVQISNTGGYTNIQPAHEYGDFSEARVKSSVQFLPSQVPFNEQQKQQKLISYQQLERHKNYATLHHVALPKVGLPQRRTSDPTLMKINGNELPESIAMFNVAKGVRAELEQDPKFRKKADILGSQTAAEPTADTFLPPFFKEQPKQSPSLRQMENFFQQNVQQFHNVLDIKRSPPVPSAKPFNVEHVRSIFRTKNAVRTDSIPLATSGSVDAQVTQDNMLLEKPIKRSVEIHKVQERMPHATLKEDIRTSGFINRHLIDTSQNTESTGSATKLVEQKVCSVSEASKENMQPKPTTFIVSKPIITSKSPEIQKEITILQDQPIVFQDIAVLEKDYDSHTTFVKPRRLNQPFPVDDATFISGSGKPGNTISLPGILMKNGNSIQSVNDSGIKTPKKVAFQCDKDSKAFTKNESEENKTSTETPPSVVQYDDAVDEPLQRLLKLSGDIGGDLQTVGNKLSALFTEQRNFIWLAAGQSEPSIKELQAKLGPMIKMMEDLSIFKEFKRNTPFFNHISAASEGIQALGWLTVKPTPAPFIKDMFEASMFFVNRVLKEYKDDKIHSEWAKSWSDVLNALQKYVQQVHTTGLVWNSCPGAKPSSLVSLNSTLSGAAPPPPVLPPDLFAAVSETNISTDKSDRSALFAEINAGEEITKRLKKVTPDMQTHKNPALRSQHKEVNVGTANKEMAQEATDSALLVKKQEDKQPKTWLDNGKQWNVEYYKNNSSVMVEVSDMKQTVYVFKCENSIIQIRGKVNSVTLDSCKKTSIVFDSLLSQLEVINCQSVQIQTLGAMPTLSIQKTDGCQVYLSKSAINAEIITSKSSEMNVLVPGAEDGDFVEFAVPEQFKTVYDGKKLKTTVSDIC</sequence>
<feature type="region of interest" description="Disordered" evidence="5">
    <location>
        <begin position="1"/>
        <end position="44"/>
    </location>
</feature>
<name>A0A0N4TMH3_BRUPA</name>
<proteinExistence type="inferred from homology"/>
<dbReference type="InterPro" id="IPR036223">
    <property type="entry name" value="CAP_C_sf"/>
</dbReference>
<dbReference type="GO" id="GO:0005886">
    <property type="term" value="C:plasma membrane"/>
    <property type="evidence" value="ECO:0007669"/>
    <property type="project" value="UniProtKB-SubCell"/>
</dbReference>
<dbReference type="InterPro" id="IPR016098">
    <property type="entry name" value="CAP/MinC_C"/>
</dbReference>
<dbReference type="GO" id="GO:0007015">
    <property type="term" value="P:actin filament organization"/>
    <property type="evidence" value="ECO:0007669"/>
    <property type="project" value="TreeGrafter"/>
</dbReference>
<feature type="domain" description="WH2" evidence="6">
    <location>
        <begin position="857"/>
        <end position="878"/>
    </location>
</feature>
<evidence type="ECO:0000256" key="1">
    <source>
        <dbReference type="ARBA" id="ARBA00004202"/>
    </source>
</evidence>
<dbReference type="FunFam" id="1.25.40.330:FF:000001">
    <property type="entry name" value="Adenylyl cyclase-associated protein"/>
    <property type="match status" value="1"/>
</dbReference>
<dbReference type="PROSITE" id="PS01089">
    <property type="entry name" value="CAP_2"/>
    <property type="match status" value="1"/>
</dbReference>
<evidence type="ECO:0000313" key="8">
    <source>
        <dbReference type="EMBL" id="VDN90795.1"/>
    </source>
</evidence>
<keyword evidence="9" id="KW-1185">Reference proteome</keyword>
<feature type="region of interest" description="Disordered" evidence="5">
    <location>
        <begin position="60"/>
        <end position="95"/>
    </location>
</feature>
<dbReference type="PROSITE" id="PS51329">
    <property type="entry name" value="C_CAP_COFACTOR_C"/>
    <property type="match status" value="1"/>
</dbReference>
<evidence type="ECO:0000313" key="10">
    <source>
        <dbReference type="WBParaSite" id="BPAG_0000964701-mRNA-1"/>
    </source>
</evidence>
<dbReference type="GO" id="GO:0000902">
    <property type="term" value="P:cell morphogenesis"/>
    <property type="evidence" value="ECO:0007669"/>
    <property type="project" value="TreeGrafter"/>
</dbReference>
<dbReference type="GO" id="GO:0019933">
    <property type="term" value="P:cAMP-mediated signaling"/>
    <property type="evidence" value="ECO:0007669"/>
    <property type="project" value="TreeGrafter"/>
</dbReference>
<dbReference type="SUPFAM" id="SSF101278">
    <property type="entry name" value="N-terminal domain of adenylylcyclase associated protein, CAP"/>
    <property type="match status" value="1"/>
</dbReference>
<dbReference type="AlphaFoldDB" id="A0A0N4TMH3"/>
<evidence type="ECO:0000313" key="9">
    <source>
        <dbReference type="Proteomes" id="UP000278627"/>
    </source>
</evidence>
<dbReference type="Gene3D" id="2.160.20.70">
    <property type="match status" value="1"/>
</dbReference>
<dbReference type="PANTHER" id="PTHR10652">
    <property type="entry name" value="ADENYLYL CYCLASE-ASSOCIATED PROTEIN"/>
    <property type="match status" value="1"/>
</dbReference>
<reference evidence="10" key="1">
    <citation type="submission" date="2017-02" db="UniProtKB">
        <authorList>
            <consortium name="WormBaseParasite"/>
        </authorList>
    </citation>
    <scope>IDENTIFICATION</scope>
</reference>
<dbReference type="WBParaSite" id="BPAG_0000964701-mRNA-1">
    <property type="protein sequence ID" value="BPAG_0000964701-mRNA-1"/>
    <property type="gene ID" value="BPAG_0000964701"/>
</dbReference>
<feature type="compositionally biased region" description="Polar residues" evidence="5">
    <location>
        <begin position="68"/>
        <end position="81"/>
    </location>
</feature>
<gene>
    <name evidence="8" type="ORF">BPAG_LOCUS9609</name>
</gene>
<dbReference type="FunFam" id="2.160.20.70:FF:000001">
    <property type="entry name" value="Adenylyl cyclase-associated protein"/>
    <property type="match status" value="1"/>
</dbReference>
<organism evidence="10">
    <name type="scientific">Brugia pahangi</name>
    <name type="common">Filarial nematode worm</name>
    <dbReference type="NCBI Taxonomy" id="6280"/>
    <lineage>
        <taxon>Eukaryota</taxon>
        <taxon>Metazoa</taxon>
        <taxon>Ecdysozoa</taxon>
        <taxon>Nematoda</taxon>
        <taxon>Chromadorea</taxon>
        <taxon>Rhabditida</taxon>
        <taxon>Spirurina</taxon>
        <taxon>Spiruromorpha</taxon>
        <taxon>Filarioidea</taxon>
        <taxon>Onchocercidae</taxon>
        <taxon>Brugia</taxon>
    </lineage>
</organism>
<evidence type="ECO:0000259" key="6">
    <source>
        <dbReference type="PROSITE" id="PS51082"/>
    </source>
</evidence>
<dbReference type="PROSITE" id="PS51082">
    <property type="entry name" value="WH2"/>
    <property type="match status" value="1"/>
</dbReference>
<protein>
    <submittedName>
        <fullName evidence="10">Adenylyl cyclase-associated protein</fullName>
    </submittedName>
</protein>
<reference evidence="8 9" key="2">
    <citation type="submission" date="2018-11" db="EMBL/GenBank/DDBJ databases">
        <authorList>
            <consortium name="Pathogen Informatics"/>
        </authorList>
    </citation>
    <scope>NUCLEOTIDE SEQUENCE [LARGE SCALE GENOMIC DNA]</scope>
</reference>
<dbReference type="Gene3D" id="1.25.40.330">
    <property type="entry name" value="Adenylate cyclase-associated CAP, N-terminal domain"/>
    <property type="match status" value="1"/>
</dbReference>
<dbReference type="EMBL" id="UZAD01013160">
    <property type="protein sequence ID" value="VDN90795.1"/>
    <property type="molecule type" value="Genomic_DNA"/>
</dbReference>
<dbReference type="InterPro" id="IPR053950">
    <property type="entry name" value="CAP_N"/>
</dbReference>
<dbReference type="SMART" id="SM00673">
    <property type="entry name" value="CARP"/>
    <property type="match status" value="2"/>
</dbReference>
<feature type="compositionally biased region" description="Basic and acidic residues" evidence="5">
    <location>
        <begin position="82"/>
        <end position="95"/>
    </location>
</feature>
<keyword evidence="4" id="KW-0472">Membrane</keyword>
<dbReference type="InterPro" id="IPR017901">
    <property type="entry name" value="C-CAP_CF_C-like"/>
</dbReference>
<dbReference type="InterPro" id="IPR001837">
    <property type="entry name" value="Adenylate_cyclase-assoc_CAP"/>
</dbReference>
<evidence type="ECO:0000259" key="7">
    <source>
        <dbReference type="PROSITE" id="PS51329"/>
    </source>
</evidence>
<dbReference type="InterPro" id="IPR013912">
    <property type="entry name" value="Adenylate_cyclase-assoc_CAP_C"/>
</dbReference>
<dbReference type="Proteomes" id="UP000278627">
    <property type="component" value="Unassembled WGS sequence"/>
</dbReference>
<comment type="similarity">
    <text evidence="2">Belongs to the CAP family.</text>
</comment>
<evidence type="ECO:0000256" key="2">
    <source>
        <dbReference type="ARBA" id="ARBA00007659"/>
    </source>
</evidence>
<evidence type="ECO:0000256" key="4">
    <source>
        <dbReference type="ARBA" id="ARBA00023136"/>
    </source>
</evidence>
<evidence type="ECO:0000256" key="3">
    <source>
        <dbReference type="ARBA" id="ARBA00022475"/>
    </source>
</evidence>
<accession>A0A0N4TMH3</accession>
<feature type="compositionally biased region" description="Low complexity" evidence="5">
    <location>
        <begin position="13"/>
        <end position="31"/>
    </location>
</feature>
<dbReference type="InterPro" id="IPR036222">
    <property type="entry name" value="CAP_N_sf"/>
</dbReference>
<evidence type="ECO:0000256" key="5">
    <source>
        <dbReference type="SAM" id="MobiDB-lite"/>
    </source>
</evidence>